<accession>A0A217EFD2</accession>
<evidence type="ECO:0000313" key="3">
    <source>
        <dbReference type="Proteomes" id="UP000243463"/>
    </source>
</evidence>
<organism evidence="2 3">
    <name type="scientific">Acinetobacter apis</name>
    <dbReference type="NCBI Taxonomy" id="1229165"/>
    <lineage>
        <taxon>Bacteria</taxon>
        <taxon>Pseudomonadati</taxon>
        <taxon>Pseudomonadota</taxon>
        <taxon>Gammaproteobacteria</taxon>
        <taxon>Moraxellales</taxon>
        <taxon>Moraxellaceae</taxon>
        <taxon>Acinetobacter</taxon>
    </lineage>
</organism>
<sequence>MNKSIRQSMAWLHSWTGLLLGWLLFVIFALGSLSYYRHTITTWMQPELQQIQVKQEQALESVFHYLSHEAPTAKGWYINLASQEAPSTRVYWQTSDGNYVSKVLDPNSGQDMQLSLTQGGDFFYNFHFQLFAIPITIGRLIVSFAACIMLIALISGIITHKKIFAEFFTLRTFKSQRSWLDFHNMVSVIALPFFLMIAFTGLAMFFYLYLPTSLQKLYPENRFGFFDEIRTIQAQHVQNSEAKPSPMLDFTTIQQRIKTLWPTQPEIDSVQVLQPFTDQAKIVLRQKEDHSITLNAEQLTLSLVTGELLSDSRNQHPVAKLYGGIYGLHMAPFATPLLKLAFFFSGILGCLMIASGLLLWSVKRHIQNKTARFHFGHYIVDRCNVATFVGLPTAITGYLYTNRLYTLSHQSAPNQEITVFFLTWLLMLCLALVTPKQRLWSVQLIIFIVLAGLLPLISSYILYQGHYIQKINDYSAYAAFDLFIWLFAGLGLFIWKNIHPIQAQVQKKMQAKYHPKQGQSS</sequence>
<dbReference type="OrthoDB" id="9776609at2"/>
<dbReference type="InterPro" id="IPR005625">
    <property type="entry name" value="PepSY-ass_TM"/>
</dbReference>
<feature type="transmembrane region" description="Helical" evidence="1">
    <location>
        <begin position="440"/>
        <end position="462"/>
    </location>
</feature>
<keyword evidence="1" id="KW-1133">Transmembrane helix</keyword>
<feature type="transmembrane region" description="Helical" evidence="1">
    <location>
        <begin position="179"/>
        <end position="210"/>
    </location>
</feature>
<feature type="transmembrane region" description="Helical" evidence="1">
    <location>
        <begin position="417"/>
        <end position="433"/>
    </location>
</feature>
<feature type="transmembrane region" description="Helical" evidence="1">
    <location>
        <begin position="131"/>
        <end position="158"/>
    </location>
</feature>
<dbReference type="Pfam" id="PF03929">
    <property type="entry name" value="PepSY_TM"/>
    <property type="match status" value="1"/>
</dbReference>
<dbReference type="EMBL" id="FZLN01000001">
    <property type="protein sequence ID" value="SNQ29054.1"/>
    <property type="molecule type" value="Genomic_DNA"/>
</dbReference>
<evidence type="ECO:0000313" key="2">
    <source>
        <dbReference type="EMBL" id="SNQ29054.1"/>
    </source>
</evidence>
<feature type="transmembrane region" description="Helical" evidence="1">
    <location>
        <begin position="383"/>
        <end position="401"/>
    </location>
</feature>
<evidence type="ECO:0000256" key="1">
    <source>
        <dbReference type="SAM" id="Phobius"/>
    </source>
</evidence>
<dbReference type="PANTHER" id="PTHR34219:SF4">
    <property type="entry name" value="PEPSY DOMAIN-CONTAINING PROTEIN"/>
    <property type="match status" value="1"/>
</dbReference>
<feature type="transmembrane region" description="Helical" evidence="1">
    <location>
        <begin position="474"/>
        <end position="495"/>
    </location>
</feature>
<keyword evidence="3" id="KW-1185">Reference proteome</keyword>
<reference evidence="3" key="1">
    <citation type="submission" date="2017-06" db="EMBL/GenBank/DDBJ databases">
        <authorList>
            <person name="Varghese N."/>
            <person name="Submissions S."/>
        </authorList>
    </citation>
    <scope>NUCLEOTIDE SEQUENCE [LARGE SCALE GENOMIC DNA]</scope>
    <source>
        <strain evidence="3">ANC 5114</strain>
    </source>
</reference>
<dbReference type="AlphaFoldDB" id="A0A217EFD2"/>
<proteinExistence type="predicted"/>
<name>A0A217EFD2_9GAMM</name>
<keyword evidence="1" id="KW-0812">Transmembrane</keyword>
<dbReference type="Proteomes" id="UP000243463">
    <property type="component" value="Unassembled WGS sequence"/>
</dbReference>
<feature type="transmembrane region" description="Helical" evidence="1">
    <location>
        <begin position="12"/>
        <end position="36"/>
    </location>
</feature>
<keyword evidence="1" id="KW-0472">Membrane</keyword>
<dbReference type="PANTHER" id="PTHR34219">
    <property type="entry name" value="IRON-REGULATED INNER MEMBRANE PROTEIN-RELATED"/>
    <property type="match status" value="1"/>
</dbReference>
<protein>
    <submittedName>
        <fullName evidence="2">Uncharacterized iron-regulated membrane protein</fullName>
    </submittedName>
</protein>
<feature type="transmembrane region" description="Helical" evidence="1">
    <location>
        <begin position="340"/>
        <end position="362"/>
    </location>
</feature>
<gene>
    <name evidence="2" type="ORF">SAMN05444584_0988</name>
</gene>
<dbReference type="RefSeq" id="WP_088823058.1">
    <property type="nucleotide sequence ID" value="NZ_FZLN01000001.1"/>
</dbReference>